<evidence type="ECO:0000313" key="2">
    <source>
        <dbReference type="Proteomes" id="UP000469430"/>
    </source>
</evidence>
<evidence type="ECO:0000313" key="1">
    <source>
        <dbReference type="EMBL" id="MXP00470.1"/>
    </source>
</evidence>
<protein>
    <submittedName>
        <fullName evidence="1">Phage tail protein</fullName>
    </submittedName>
</protein>
<accession>A0A6I4TZB2</accession>
<organism evidence="1 2">
    <name type="scientific">Croceibacterium xixiisoli</name>
    <dbReference type="NCBI Taxonomy" id="1476466"/>
    <lineage>
        <taxon>Bacteria</taxon>
        <taxon>Pseudomonadati</taxon>
        <taxon>Pseudomonadota</taxon>
        <taxon>Alphaproteobacteria</taxon>
        <taxon>Sphingomonadales</taxon>
        <taxon>Erythrobacteraceae</taxon>
        <taxon>Croceibacterium</taxon>
    </lineage>
</organism>
<dbReference type="RefSeq" id="WP_161392173.1">
    <property type="nucleotide sequence ID" value="NZ_JBHSCP010000002.1"/>
</dbReference>
<dbReference type="Proteomes" id="UP000469430">
    <property type="component" value="Unassembled WGS sequence"/>
</dbReference>
<dbReference type="Pfam" id="PF05489">
    <property type="entry name" value="Phage_tail_X"/>
    <property type="match status" value="1"/>
</dbReference>
<keyword evidence="2" id="KW-1185">Reference proteome</keyword>
<dbReference type="EMBL" id="WTYJ01000003">
    <property type="protein sequence ID" value="MXP00470.1"/>
    <property type="molecule type" value="Genomic_DNA"/>
</dbReference>
<dbReference type="InterPro" id="IPR008861">
    <property type="entry name" value="GpX-like"/>
</dbReference>
<dbReference type="AlphaFoldDB" id="A0A6I4TZB2"/>
<reference evidence="1 2" key="1">
    <citation type="submission" date="2019-12" db="EMBL/GenBank/DDBJ databases">
        <title>Genomic-based taxomic classification of the family Erythrobacteraceae.</title>
        <authorList>
            <person name="Xu L."/>
        </authorList>
    </citation>
    <scope>NUCLEOTIDE SEQUENCE [LARGE SCALE GENOMIC DNA]</scope>
    <source>
        <strain evidence="1 2">S36</strain>
    </source>
</reference>
<name>A0A6I4TZB2_9SPHN</name>
<gene>
    <name evidence="1" type="ORF">GRI97_15880</name>
</gene>
<comment type="caution">
    <text evidence="1">The sequence shown here is derived from an EMBL/GenBank/DDBJ whole genome shotgun (WGS) entry which is preliminary data.</text>
</comment>
<dbReference type="OrthoDB" id="8759063at2"/>
<proteinExistence type="predicted"/>
<sequence length="75" mass="7850">MAAQTLTAMAGDKLDLLLWREAGLGPEHIGPVLAANPGLADLGAILPLGTKVIVPGRAANTEEPRTLQLIQLWSL</sequence>